<feature type="transmembrane region" description="Helical" evidence="11">
    <location>
        <begin position="344"/>
        <end position="365"/>
    </location>
</feature>
<keyword evidence="5 11" id="KW-0812">Transmembrane</keyword>
<dbReference type="CDD" id="cd23081">
    <property type="entry name" value="cpPDZ_EcRseP-like"/>
    <property type="match status" value="1"/>
</dbReference>
<dbReference type="Pfam" id="PF17820">
    <property type="entry name" value="PDZ_6"/>
    <property type="match status" value="1"/>
</dbReference>
<dbReference type="EMBL" id="FOGF01000017">
    <property type="protein sequence ID" value="SER06579.1"/>
    <property type="molecule type" value="Genomic_DNA"/>
</dbReference>
<comment type="similarity">
    <text evidence="3 11">Belongs to the peptidase M50B family.</text>
</comment>
<keyword evidence="4 13" id="KW-0645">Protease</keyword>
<protein>
    <recommendedName>
        <fullName evidence="11">Zinc metalloprotease</fullName>
        <ecNumber evidence="11">3.4.24.-</ecNumber>
    </recommendedName>
</protein>
<keyword evidence="9 11" id="KW-0482">Metalloprotease</keyword>
<evidence type="ECO:0000313" key="13">
    <source>
        <dbReference type="EMBL" id="SER06579.1"/>
    </source>
</evidence>
<dbReference type="SMART" id="SM00228">
    <property type="entry name" value="PDZ"/>
    <property type="match status" value="1"/>
</dbReference>
<dbReference type="PANTHER" id="PTHR42837">
    <property type="entry name" value="REGULATOR OF SIGMA-E PROTEASE RSEP"/>
    <property type="match status" value="1"/>
</dbReference>
<feature type="transmembrane region" description="Helical" evidence="11">
    <location>
        <begin position="394"/>
        <end position="413"/>
    </location>
</feature>
<evidence type="ECO:0000259" key="12">
    <source>
        <dbReference type="PROSITE" id="PS50106"/>
    </source>
</evidence>
<comment type="subcellular location">
    <subcellularLocation>
        <location evidence="2">Membrane</location>
        <topology evidence="2">Multi-pass membrane protein</topology>
    </subcellularLocation>
</comment>
<reference evidence="13 14" key="1">
    <citation type="submission" date="2016-10" db="EMBL/GenBank/DDBJ databases">
        <authorList>
            <person name="de Groot N.N."/>
        </authorList>
    </citation>
    <scope>NUCLEOTIDE SEQUENCE [LARGE SCALE GENOMIC DNA]</scope>
    <source>
        <strain evidence="13 14">DSM 15827</strain>
    </source>
</reference>
<dbReference type="InterPro" id="IPR008915">
    <property type="entry name" value="Peptidase_M50"/>
</dbReference>
<dbReference type="Pfam" id="PF02163">
    <property type="entry name" value="Peptidase_M50"/>
    <property type="match status" value="1"/>
</dbReference>
<evidence type="ECO:0000256" key="8">
    <source>
        <dbReference type="ARBA" id="ARBA00022989"/>
    </source>
</evidence>
<dbReference type="OrthoDB" id="9782003at2"/>
<dbReference type="GO" id="GO:0004222">
    <property type="term" value="F:metalloendopeptidase activity"/>
    <property type="evidence" value="ECO:0007669"/>
    <property type="project" value="InterPro"/>
</dbReference>
<organism evidence="13 14">
    <name type="scientific">Granulicatella balaenopterae</name>
    <dbReference type="NCBI Taxonomy" id="137733"/>
    <lineage>
        <taxon>Bacteria</taxon>
        <taxon>Bacillati</taxon>
        <taxon>Bacillota</taxon>
        <taxon>Bacilli</taxon>
        <taxon>Lactobacillales</taxon>
        <taxon>Carnobacteriaceae</taxon>
        <taxon>Granulicatella</taxon>
    </lineage>
</organism>
<evidence type="ECO:0000256" key="3">
    <source>
        <dbReference type="ARBA" id="ARBA00007931"/>
    </source>
</evidence>
<gene>
    <name evidence="13" type="ORF">SAMN05421767_11727</name>
</gene>
<dbReference type="CDD" id="cd06163">
    <property type="entry name" value="S2P-M50_PDZ_RseP-like"/>
    <property type="match status" value="1"/>
</dbReference>
<evidence type="ECO:0000256" key="2">
    <source>
        <dbReference type="ARBA" id="ARBA00004141"/>
    </source>
</evidence>
<dbReference type="InterPro" id="IPR036034">
    <property type="entry name" value="PDZ_sf"/>
</dbReference>
<keyword evidence="11" id="KW-0479">Metal-binding</keyword>
<evidence type="ECO:0000256" key="4">
    <source>
        <dbReference type="ARBA" id="ARBA00022670"/>
    </source>
</evidence>
<evidence type="ECO:0000256" key="5">
    <source>
        <dbReference type="ARBA" id="ARBA00022692"/>
    </source>
</evidence>
<dbReference type="InterPro" id="IPR041489">
    <property type="entry name" value="PDZ_6"/>
</dbReference>
<dbReference type="SUPFAM" id="SSF50156">
    <property type="entry name" value="PDZ domain-like"/>
    <property type="match status" value="1"/>
</dbReference>
<keyword evidence="7 11" id="KW-0862">Zinc</keyword>
<evidence type="ECO:0000313" key="14">
    <source>
        <dbReference type="Proteomes" id="UP000198556"/>
    </source>
</evidence>
<evidence type="ECO:0000256" key="7">
    <source>
        <dbReference type="ARBA" id="ARBA00022833"/>
    </source>
</evidence>
<proteinExistence type="inferred from homology"/>
<evidence type="ECO:0000256" key="1">
    <source>
        <dbReference type="ARBA" id="ARBA00001947"/>
    </source>
</evidence>
<dbReference type="EC" id="3.4.24.-" evidence="11"/>
<dbReference type="Proteomes" id="UP000198556">
    <property type="component" value="Unassembled WGS sequence"/>
</dbReference>
<evidence type="ECO:0000256" key="9">
    <source>
        <dbReference type="ARBA" id="ARBA00023049"/>
    </source>
</evidence>
<dbReference type="RefSeq" id="WP_089746636.1">
    <property type="nucleotide sequence ID" value="NZ_FOGF01000017.1"/>
</dbReference>
<sequence>MLQSIIAFIIVFSVIVIVHEFGHYYFAKRSGILVREFAIGMGPKLFQVRKGETVYTLRMLPLGGYVRMAGLGEEELEIKPGMTVVVEFDQEEIITRLCFKKDHLLENGVPIQIKSADLQDKMQVTGYCINSEEQTTWSVSKTATIIEPNGTETVVAPIERQFQSASLKNRILTNFGGPLNNFLLAILTFTIVAFLRGGVEMNTPEIGSVMPDSPAQIAGIEVGDYITKVADTPVNTWMELATEISKHPNEAIELELERNGNNQEIKVTPQSTEVDGKEYGRIGIGIHMDQSFLAKIKYGFSQTYLLLVTFISFIGTFFTKGFSVNELGGPVAMYSITSQVVQTGLISVINFIGILSVNLGVMNLLPIPALDGGKLLLNFIELIRGKKIDPEKEGYVTLVGAVFLLLLMIVVTWNDISRLF</sequence>
<dbReference type="AlphaFoldDB" id="A0A1H9L5R2"/>
<name>A0A1H9L5R2_9LACT</name>
<dbReference type="GO" id="GO:0016020">
    <property type="term" value="C:membrane"/>
    <property type="evidence" value="ECO:0007669"/>
    <property type="project" value="UniProtKB-SubCell"/>
</dbReference>
<evidence type="ECO:0000256" key="6">
    <source>
        <dbReference type="ARBA" id="ARBA00022801"/>
    </source>
</evidence>
<keyword evidence="6 11" id="KW-0378">Hydrolase</keyword>
<keyword evidence="8 11" id="KW-1133">Transmembrane helix</keyword>
<keyword evidence="14" id="KW-1185">Reference proteome</keyword>
<keyword evidence="10 11" id="KW-0472">Membrane</keyword>
<dbReference type="STRING" id="137733.SAMN05421767_11727"/>
<evidence type="ECO:0000256" key="11">
    <source>
        <dbReference type="RuleBase" id="RU362031"/>
    </source>
</evidence>
<feature type="transmembrane region" description="Helical" evidence="11">
    <location>
        <begin position="304"/>
        <end position="324"/>
    </location>
</feature>
<feature type="domain" description="PDZ" evidence="12">
    <location>
        <begin position="198"/>
        <end position="260"/>
    </location>
</feature>
<dbReference type="PROSITE" id="PS50106">
    <property type="entry name" value="PDZ"/>
    <property type="match status" value="1"/>
</dbReference>
<comment type="cofactor">
    <cofactor evidence="1 11">
        <name>Zn(2+)</name>
        <dbReference type="ChEBI" id="CHEBI:29105"/>
    </cofactor>
</comment>
<dbReference type="NCBIfam" id="TIGR00054">
    <property type="entry name" value="RIP metalloprotease RseP"/>
    <property type="match status" value="1"/>
</dbReference>
<dbReference type="GO" id="GO:0046872">
    <property type="term" value="F:metal ion binding"/>
    <property type="evidence" value="ECO:0007669"/>
    <property type="project" value="UniProtKB-KW"/>
</dbReference>
<dbReference type="InterPro" id="IPR004387">
    <property type="entry name" value="Pept_M50_Zn"/>
</dbReference>
<dbReference type="GO" id="GO:0006508">
    <property type="term" value="P:proteolysis"/>
    <property type="evidence" value="ECO:0007669"/>
    <property type="project" value="UniProtKB-KW"/>
</dbReference>
<accession>A0A1H9L5R2</accession>
<feature type="transmembrane region" description="Helical" evidence="11">
    <location>
        <begin position="6"/>
        <end position="26"/>
    </location>
</feature>
<dbReference type="InterPro" id="IPR001478">
    <property type="entry name" value="PDZ"/>
</dbReference>
<dbReference type="Gene3D" id="2.30.42.10">
    <property type="match status" value="1"/>
</dbReference>
<evidence type="ECO:0000256" key="10">
    <source>
        <dbReference type="ARBA" id="ARBA00023136"/>
    </source>
</evidence>
<dbReference type="PANTHER" id="PTHR42837:SF2">
    <property type="entry name" value="MEMBRANE METALLOPROTEASE ARASP2, CHLOROPLASTIC-RELATED"/>
    <property type="match status" value="1"/>
</dbReference>